<feature type="compositionally biased region" description="Basic residues" evidence="1">
    <location>
        <begin position="732"/>
        <end position="743"/>
    </location>
</feature>
<dbReference type="PANTHER" id="PTHR37412:SF2">
    <property type="entry name" value="C2 DOMAIN-CONTAINING PROTEIN 5"/>
    <property type="match status" value="1"/>
</dbReference>
<feature type="compositionally biased region" description="Low complexity" evidence="1">
    <location>
        <begin position="72"/>
        <end position="90"/>
    </location>
</feature>
<proteinExistence type="predicted"/>
<dbReference type="InterPro" id="IPR056431">
    <property type="entry name" value="C2CD5_YbjQ-rel_dom"/>
</dbReference>
<organism evidence="3 4">
    <name type="scientific">Tetraparma gracilis</name>
    <dbReference type="NCBI Taxonomy" id="2962635"/>
    <lineage>
        <taxon>Eukaryota</taxon>
        <taxon>Sar</taxon>
        <taxon>Stramenopiles</taxon>
        <taxon>Ochrophyta</taxon>
        <taxon>Bolidophyceae</taxon>
        <taxon>Parmales</taxon>
        <taxon>Triparmaceae</taxon>
        <taxon>Tetraparma</taxon>
    </lineage>
</organism>
<dbReference type="EMBL" id="BRYB01000759">
    <property type="protein sequence ID" value="GMI37015.1"/>
    <property type="molecule type" value="Genomic_DNA"/>
</dbReference>
<dbReference type="InterPro" id="IPR038983">
    <property type="entry name" value="C2CD5"/>
</dbReference>
<gene>
    <name evidence="3" type="ORF">TeGR_g1321</name>
</gene>
<feature type="region of interest" description="Disordered" evidence="1">
    <location>
        <begin position="158"/>
        <end position="179"/>
    </location>
</feature>
<name>A0ABQ6MZL3_9STRA</name>
<sequence>MPSTIKIRVTSAHNIPLPTSASPPLSCLVSLGGHSSLLTAERSADEGAGSRGAAGKVYSARTRPAAPLVTRATPPGVGAGAPSAPAPSPYSASPVWNEEFRFDVADDRLLQDEPLLFKVEDCSGLLAGAGLAGAAGGGAVGLVYVDLNPLIMRLAEERGGGQEGDESSSLHEGSLHEGSELHEGGLAAAGLAAAGSQGSAADPSSPPPSSSAPQTTPQTTPKTTPKALSLTAKLNFIGDVNPFRDSSAGVQLFPQSRLAPGAGLAVTHVLGFVEELTVAADPDYSLVSRIRQARSSNEIRQSLLYMLDCVVRRQLCRKVLEMGGNAVVGYCQNFDVEGDSGIVARCYGTAVMLSRVSEIDKYLGKLASKLSDQETRDGWWSELRDEIRSHARTLCCWHVVGYTESSTIHDDVCVLSITGTAATVRGLPDLTKDYRLHRHWEMQRAMSLQGLQLSSRANLEDQNPESQASASEAEGTRKDAREQRRQAHALRIERRLSKSGQKAGGSTSSAVGGSAAAAASAFVRQRTLARLYRARLAKPCSFCHVPYHHRLAPFSNMKLVPCLMCGKKWVPETILSTIEPPSRLPVRGPGVLVQARVCRTRSRANGETDALAVSEALPFLEYDLMRQLMLKLKVLGRNAAFSLKSEVDVSSQLIVATATATAVYCEAMPPPRVLEIARTIDVRDAEDVQLVKLQRQIETLSAFNRRNLAIAAARLVEQKRRTMQRKRDQARARKREGRRKQSSKRVSDMQRRGSFGNINDATAGKQDSATKKDRGKEGKETKGGGEKDGESSSSSSSSSGGSSSSTTTGSSSSSSSSSDESDAKEDNDKDKKDRNRDDFKDPDEIQLGPDLEDFDELAENVEAEEEEGNRDSNNAGKRRNRRRLYRDDKAPFVLEIEDETDEDIMSVLLDKELPEGIKLVTSEFLPDNGTGVGGNANEKASMCMLMTMMRVKWNAATRGTRNNQWLSGLFQYLYSKLCDSFPDAATNPVLLSGLKTQVNLTPDNMIELVCTCQAVREHPPLSPDPSSSSVPSADDDDGSELATRGETAKRALMAEMEKDVGTLFGWARVEERQVTTIVEKLSEQGKLVHGNFTGNGKRIVDDDMLQLFNSASPGSPKMSAGSPPMKNLPPTPTSPLRLTSSKSVPGTNSGGLTMVLSESPTTPNLASPATSATALQVLDGNSVGSLSVPGDAPFGSPQGIAVPVQRFSWVPGASNGVGITECAVELTPHGHVAGSTVTKYLGMVSMHFIRESKQGDVTSSEATLFHQFLTECNAIARAHVASLGGNAMLCYRAVPAESGGKVYKSQVYNVVSLSGCAAVVVKVKDESAAAEGGERNRRERKPERLF</sequence>
<feature type="region of interest" description="Disordered" evidence="1">
    <location>
        <begin position="719"/>
        <end position="852"/>
    </location>
</feature>
<dbReference type="PROSITE" id="PS50004">
    <property type="entry name" value="C2"/>
    <property type="match status" value="1"/>
</dbReference>
<feature type="compositionally biased region" description="Low complexity" evidence="1">
    <location>
        <begin position="192"/>
        <end position="203"/>
    </location>
</feature>
<feature type="compositionally biased region" description="Basic and acidic residues" evidence="1">
    <location>
        <begin position="768"/>
        <end position="790"/>
    </location>
</feature>
<evidence type="ECO:0000259" key="2">
    <source>
        <dbReference type="PROSITE" id="PS50004"/>
    </source>
</evidence>
<feature type="compositionally biased region" description="Basic and acidic residues" evidence="1">
    <location>
        <begin position="719"/>
        <end position="731"/>
    </location>
</feature>
<feature type="compositionally biased region" description="Low complexity" evidence="1">
    <location>
        <begin position="791"/>
        <end position="818"/>
    </location>
</feature>
<evidence type="ECO:0000256" key="1">
    <source>
        <dbReference type="SAM" id="MobiDB-lite"/>
    </source>
</evidence>
<dbReference type="Pfam" id="PF23128">
    <property type="entry name" value="YbjQ_4"/>
    <property type="match status" value="1"/>
</dbReference>
<feature type="region of interest" description="Disordered" evidence="1">
    <location>
        <begin position="1110"/>
        <end position="1144"/>
    </location>
</feature>
<reference evidence="3 4" key="1">
    <citation type="journal article" date="2023" name="Commun. Biol.">
        <title>Genome analysis of Parmales, the sister group of diatoms, reveals the evolutionary specialization of diatoms from phago-mixotrophs to photoautotrophs.</title>
        <authorList>
            <person name="Ban H."/>
            <person name="Sato S."/>
            <person name="Yoshikawa S."/>
            <person name="Yamada K."/>
            <person name="Nakamura Y."/>
            <person name="Ichinomiya M."/>
            <person name="Sato N."/>
            <person name="Blanc-Mathieu R."/>
            <person name="Endo H."/>
            <person name="Kuwata A."/>
            <person name="Ogata H."/>
        </authorList>
    </citation>
    <scope>NUCLEOTIDE SEQUENCE [LARGE SCALE GENOMIC DNA]</scope>
</reference>
<feature type="compositionally biased region" description="Polar residues" evidence="1">
    <location>
        <begin position="458"/>
        <end position="470"/>
    </location>
</feature>
<protein>
    <recommendedName>
        <fullName evidence="2">C2 domain-containing protein</fullName>
    </recommendedName>
</protein>
<dbReference type="InterPro" id="IPR057815">
    <property type="entry name" value="C2CD5_C"/>
</dbReference>
<dbReference type="SUPFAM" id="SSF117782">
    <property type="entry name" value="YbjQ-like"/>
    <property type="match status" value="1"/>
</dbReference>
<evidence type="ECO:0000313" key="4">
    <source>
        <dbReference type="Proteomes" id="UP001165060"/>
    </source>
</evidence>
<evidence type="ECO:0000313" key="3">
    <source>
        <dbReference type="EMBL" id="GMI37015.1"/>
    </source>
</evidence>
<feature type="domain" description="C2" evidence="2">
    <location>
        <begin position="1"/>
        <end position="160"/>
    </location>
</feature>
<dbReference type="InterPro" id="IPR000008">
    <property type="entry name" value="C2_dom"/>
</dbReference>
<feature type="compositionally biased region" description="Basic and acidic residues" evidence="1">
    <location>
        <begin position="824"/>
        <end position="843"/>
    </location>
</feature>
<feature type="region of interest" description="Disordered" evidence="1">
    <location>
        <begin position="1017"/>
        <end position="1042"/>
    </location>
</feature>
<feature type="compositionally biased region" description="Low complexity" evidence="1">
    <location>
        <begin position="211"/>
        <end position="227"/>
    </location>
</feature>
<keyword evidence="4" id="KW-1185">Reference proteome</keyword>
<feature type="region of interest" description="Disordered" evidence="1">
    <location>
        <begin position="861"/>
        <end position="880"/>
    </location>
</feature>
<feature type="region of interest" description="Disordered" evidence="1">
    <location>
        <begin position="65"/>
        <end position="90"/>
    </location>
</feature>
<feature type="compositionally biased region" description="Basic and acidic residues" evidence="1">
    <location>
        <begin position="474"/>
        <end position="496"/>
    </location>
</feature>
<dbReference type="Pfam" id="PF23025">
    <property type="entry name" value="YbjQ_2"/>
    <property type="match status" value="3"/>
</dbReference>
<dbReference type="Proteomes" id="UP001165060">
    <property type="component" value="Unassembled WGS sequence"/>
</dbReference>
<feature type="region of interest" description="Disordered" evidence="1">
    <location>
        <begin position="192"/>
        <end position="227"/>
    </location>
</feature>
<dbReference type="SUPFAM" id="SSF49562">
    <property type="entry name" value="C2 domain (Calcium/lipid-binding domain, CaLB)"/>
    <property type="match status" value="1"/>
</dbReference>
<feature type="region of interest" description="Disordered" evidence="1">
    <location>
        <begin position="458"/>
        <end position="511"/>
    </location>
</feature>
<dbReference type="InterPro" id="IPR035892">
    <property type="entry name" value="C2_domain_sf"/>
</dbReference>
<accession>A0ABQ6MZL3</accession>
<comment type="caution">
    <text evidence="3">The sequence shown here is derived from an EMBL/GenBank/DDBJ whole genome shotgun (WGS) entry which is preliminary data.</text>
</comment>
<dbReference type="PANTHER" id="PTHR37412">
    <property type="entry name" value="C2 DOMAIN-CONTAINING PROTEIN 5"/>
    <property type="match status" value="1"/>
</dbReference>
<dbReference type="InterPro" id="IPR035439">
    <property type="entry name" value="UPF0145_dom_sf"/>
</dbReference>